<protein>
    <recommendedName>
        <fullName evidence="3">Integrase zinc-binding domain-containing protein</fullName>
    </recommendedName>
</protein>
<sequence>MRWRIELAQYKVDIIYRQGKFNVASDTLSRTYCTATTDNELYCIHAALCHPGIIRLFHYIKIKNLSYSVDDVKRITKNCVICCEVKPRFIKPLFRQ</sequence>
<reference evidence="1" key="1">
    <citation type="submission" date="2023-08" db="EMBL/GenBank/DDBJ databases">
        <authorList>
            <person name="Alioto T."/>
            <person name="Alioto T."/>
            <person name="Gomez Garrido J."/>
        </authorList>
    </citation>
    <scope>NUCLEOTIDE SEQUENCE</scope>
</reference>
<organism evidence="1 2">
    <name type="scientific">Octopus vulgaris</name>
    <name type="common">Common octopus</name>
    <dbReference type="NCBI Taxonomy" id="6645"/>
    <lineage>
        <taxon>Eukaryota</taxon>
        <taxon>Metazoa</taxon>
        <taxon>Spiralia</taxon>
        <taxon>Lophotrochozoa</taxon>
        <taxon>Mollusca</taxon>
        <taxon>Cephalopoda</taxon>
        <taxon>Coleoidea</taxon>
        <taxon>Octopodiformes</taxon>
        <taxon>Octopoda</taxon>
        <taxon>Incirrata</taxon>
        <taxon>Octopodidae</taxon>
        <taxon>Octopus</taxon>
    </lineage>
</organism>
<dbReference type="EMBL" id="OX597823">
    <property type="protein sequence ID" value="CAI9728809.1"/>
    <property type="molecule type" value="Genomic_DNA"/>
</dbReference>
<name>A0AA36F958_OCTVU</name>
<evidence type="ECO:0000313" key="1">
    <source>
        <dbReference type="EMBL" id="CAI9728809.1"/>
    </source>
</evidence>
<keyword evidence="2" id="KW-1185">Reference proteome</keyword>
<accession>A0AA36F958</accession>
<dbReference type="AlphaFoldDB" id="A0AA36F958"/>
<evidence type="ECO:0008006" key="3">
    <source>
        <dbReference type="Google" id="ProtNLM"/>
    </source>
</evidence>
<evidence type="ECO:0000313" key="2">
    <source>
        <dbReference type="Proteomes" id="UP001162480"/>
    </source>
</evidence>
<gene>
    <name evidence="1" type="ORF">OCTVUL_1B020653</name>
</gene>
<dbReference type="Proteomes" id="UP001162480">
    <property type="component" value="Chromosome 10"/>
</dbReference>
<proteinExistence type="predicted"/>